<accession>A0A1G2DXX3</accession>
<evidence type="ECO:0000313" key="2">
    <source>
        <dbReference type="EMBL" id="OGZ17840.1"/>
    </source>
</evidence>
<keyword evidence="1" id="KW-0472">Membrane</keyword>
<evidence type="ECO:0000313" key="3">
    <source>
        <dbReference type="Proteomes" id="UP000176752"/>
    </source>
</evidence>
<dbReference type="Proteomes" id="UP000176752">
    <property type="component" value="Unassembled WGS sequence"/>
</dbReference>
<dbReference type="STRING" id="1801660.A2Z78_00560"/>
<gene>
    <name evidence="2" type="ORF">A2Z78_00560</name>
</gene>
<feature type="transmembrane region" description="Helical" evidence="1">
    <location>
        <begin position="308"/>
        <end position="330"/>
    </location>
</feature>
<protein>
    <submittedName>
        <fullName evidence="2">Uncharacterized protein</fullName>
    </submittedName>
</protein>
<feature type="transmembrane region" description="Helical" evidence="1">
    <location>
        <begin position="408"/>
        <end position="427"/>
    </location>
</feature>
<feature type="transmembrane region" description="Helical" evidence="1">
    <location>
        <begin position="472"/>
        <end position="491"/>
    </location>
</feature>
<sequence>MPEISQKTQKLIQGYKNWHQSLEKKEGVAVLHVDEVAASVAAFYEKIRGVIEWKEEHLLRKTAIERMLKRRFFLMEDGENIAKPLVLELIRGGHFPNDSIEETRVQAVQRLIQKYISIMKNAPPPRKEKTKNRLFEWLLGIAACEIEEVLDPPRKERALIDYMTESMVEKIEVKQGIFVFKGISEEEKRKQIYIAVQKTLFNLDHLIISYHLLKFYYPQWQNLSREQLEEITRNIYSIWKKIRKNLRKRLAEGFYRVCKRYGTPYLILGDILSQDPMAAKERIFKPESLEALIKEAYGKRLVKLKAKLLRAAIYGVISIFITKILVSLLIEIPFDKYITHQFSYLTLALNIFIPPLLMFLMVLTIRPPSKENLQRVILEVMKIVYENEQKDIYPVKLPPKRGPIMESVLFAFYLFSFIVSFGIIVWGLQKLEFGILSIIIFIIFLSLILFAGTRVRHRSKELRVEEEKETMITSFFDFLTLPFVLVGRWLSSQWERFNVLMVIFNIFIELPFKSFTEFLEQWRYFLKEKKEEIH</sequence>
<name>A0A1G2DXX3_9BACT</name>
<keyword evidence="1" id="KW-1133">Transmembrane helix</keyword>
<feature type="transmembrane region" description="Helical" evidence="1">
    <location>
        <begin position="342"/>
        <end position="365"/>
    </location>
</feature>
<dbReference type="AlphaFoldDB" id="A0A1G2DXX3"/>
<comment type="caution">
    <text evidence="2">The sequence shown here is derived from an EMBL/GenBank/DDBJ whole genome shotgun (WGS) entry which is preliminary data.</text>
</comment>
<dbReference type="EMBL" id="MHLV01000012">
    <property type="protein sequence ID" value="OGZ17840.1"/>
    <property type="molecule type" value="Genomic_DNA"/>
</dbReference>
<reference evidence="2 3" key="1">
    <citation type="journal article" date="2016" name="Nat. Commun.">
        <title>Thousands of microbial genomes shed light on interconnected biogeochemical processes in an aquifer system.</title>
        <authorList>
            <person name="Anantharaman K."/>
            <person name="Brown C.T."/>
            <person name="Hug L.A."/>
            <person name="Sharon I."/>
            <person name="Castelle C.J."/>
            <person name="Probst A.J."/>
            <person name="Thomas B.C."/>
            <person name="Singh A."/>
            <person name="Wilkins M.J."/>
            <person name="Karaoz U."/>
            <person name="Brodie E.L."/>
            <person name="Williams K.H."/>
            <person name="Hubbard S.S."/>
            <person name="Banfield J.F."/>
        </authorList>
    </citation>
    <scope>NUCLEOTIDE SEQUENCE [LARGE SCALE GENOMIC DNA]</scope>
</reference>
<evidence type="ECO:0000256" key="1">
    <source>
        <dbReference type="SAM" id="Phobius"/>
    </source>
</evidence>
<keyword evidence="1" id="KW-0812">Transmembrane</keyword>
<proteinExistence type="predicted"/>
<feature type="transmembrane region" description="Helical" evidence="1">
    <location>
        <begin position="433"/>
        <end position="451"/>
    </location>
</feature>
<organism evidence="2 3">
    <name type="scientific">Candidatus Nealsonbacteria bacterium RBG_13_36_15</name>
    <dbReference type="NCBI Taxonomy" id="1801660"/>
    <lineage>
        <taxon>Bacteria</taxon>
        <taxon>Candidatus Nealsoniibacteriota</taxon>
    </lineage>
</organism>